<keyword evidence="4 5" id="KW-0342">GTP-binding</keyword>
<dbReference type="PANTHER" id="PTHR21231:SF3">
    <property type="entry name" value="GPN-LOOP GTPASE 2"/>
    <property type="match status" value="1"/>
</dbReference>
<feature type="compositionally biased region" description="Basic and acidic residues" evidence="6">
    <location>
        <begin position="321"/>
        <end position="349"/>
    </location>
</feature>
<evidence type="ECO:0000313" key="8">
    <source>
        <dbReference type="Proteomes" id="UP000053424"/>
    </source>
</evidence>
<comment type="subunit">
    <text evidence="5">Binds to RNA polymerase II (RNAPII).</text>
</comment>
<dbReference type="EMBL" id="KN831803">
    <property type="protein sequence ID" value="KIM36717.1"/>
    <property type="molecule type" value="Genomic_DNA"/>
</dbReference>
<dbReference type="GO" id="GO:0005737">
    <property type="term" value="C:cytoplasm"/>
    <property type="evidence" value="ECO:0007669"/>
    <property type="project" value="TreeGrafter"/>
</dbReference>
<dbReference type="InterPro" id="IPR030231">
    <property type="entry name" value="Gpn2"/>
</dbReference>
<dbReference type="STRING" id="686832.A0A0C2Y6R4"/>
<feature type="region of interest" description="Disordered" evidence="6">
    <location>
        <begin position="321"/>
        <end position="355"/>
    </location>
</feature>
<dbReference type="GO" id="GO:0005525">
    <property type="term" value="F:GTP binding"/>
    <property type="evidence" value="ECO:0007669"/>
    <property type="project" value="UniProtKB-KW"/>
</dbReference>
<evidence type="ECO:0000313" key="7">
    <source>
        <dbReference type="EMBL" id="KIM36717.1"/>
    </source>
</evidence>
<comment type="function">
    <text evidence="5">Small GTPase required for proper localization of RNA polymerase II and III (RNAPII and RNAPIII). May act at an RNAP assembly step prior to nuclear import.</text>
</comment>
<dbReference type="Gene3D" id="3.40.50.300">
    <property type="entry name" value="P-loop containing nucleotide triphosphate hydrolases"/>
    <property type="match status" value="1"/>
</dbReference>
<dbReference type="InterPro" id="IPR004130">
    <property type="entry name" value="Gpn"/>
</dbReference>
<dbReference type="CDD" id="cd17871">
    <property type="entry name" value="GPN2"/>
    <property type="match status" value="1"/>
</dbReference>
<gene>
    <name evidence="7" type="ORF">M413DRAFT_449053</name>
</gene>
<evidence type="ECO:0000256" key="3">
    <source>
        <dbReference type="ARBA" id="ARBA00022801"/>
    </source>
</evidence>
<name>A0A0C2Y6R4_HEBCY</name>
<dbReference type="FunFam" id="3.40.50.300:FF:000338">
    <property type="entry name" value="GPN-loop GTPase 2"/>
    <property type="match status" value="1"/>
</dbReference>
<evidence type="ECO:0000256" key="1">
    <source>
        <dbReference type="ARBA" id="ARBA00005290"/>
    </source>
</evidence>
<keyword evidence="3 5" id="KW-0378">Hydrolase</keyword>
<dbReference type="PANTHER" id="PTHR21231">
    <property type="entry name" value="XPA-BINDING PROTEIN 1-RELATED"/>
    <property type="match status" value="1"/>
</dbReference>
<protein>
    <recommendedName>
        <fullName evidence="5">GPN-loop GTPase 2</fullName>
    </recommendedName>
</protein>
<evidence type="ECO:0000256" key="6">
    <source>
        <dbReference type="SAM" id="MobiDB-lite"/>
    </source>
</evidence>
<proteinExistence type="inferred from homology"/>
<dbReference type="SUPFAM" id="SSF52540">
    <property type="entry name" value="P-loop containing nucleoside triphosphate hydrolases"/>
    <property type="match status" value="1"/>
</dbReference>
<reference evidence="7 8" key="1">
    <citation type="submission" date="2014-04" db="EMBL/GenBank/DDBJ databases">
        <authorList>
            <consortium name="DOE Joint Genome Institute"/>
            <person name="Kuo A."/>
            <person name="Gay G."/>
            <person name="Dore J."/>
            <person name="Kohler A."/>
            <person name="Nagy L.G."/>
            <person name="Floudas D."/>
            <person name="Copeland A."/>
            <person name="Barry K.W."/>
            <person name="Cichocki N."/>
            <person name="Veneault-Fourrey C."/>
            <person name="LaButti K."/>
            <person name="Lindquist E.A."/>
            <person name="Lipzen A."/>
            <person name="Lundell T."/>
            <person name="Morin E."/>
            <person name="Murat C."/>
            <person name="Sun H."/>
            <person name="Tunlid A."/>
            <person name="Henrissat B."/>
            <person name="Grigoriev I.V."/>
            <person name="Hibbett D.S."/>
            <person name="Martin F."/>
            <person name="Nordberg H.P."/>
            <person name="Cantor M.N."/>
            <person name="Hua S.X."/>
        </authorList>
    </citation>
    <scope>NUCLEOTIDE SEQUENCE [LARGE SCALE GENOMIC DNA]</scope>
    <source>
        <strain evidence="8">h7</strain>
    </source>
</reference>
<accession>A0A0C2Y6R4</accession>
<dbReference type="OrthoDB" id="5839at2759"/>
<dbReference type="AlphaFoldDB" id="A0A0C2Y6R4"/>
<dbReference type="InterPro" id="IPR027417">
    <property type="entry name" value="P-loop_NTPase"/>
</dbReference>
<evidence type="ECO:0000256" key="4">
    <source>
        <dbReference type="ARBA" id="ARBA00023134"/>
    </source>
</evidence>
<dbReference type="HOGENOM" id="CLU_037460_0_1_1"/>
<evidence type="ECO:0000256" key="2">
    <source>
        <dbReference type="ARBA" id="ARBA00022741"/>
    </source>
</evidence>
<sequence>MPFGEIVCGSPGSGKSTYCYGKHQLFTALKRPISIVNLDPANDALSYPCAIDISSLITLNDVMEQHGLGPNGALIYCMEYLEANFDWLEERLQELGNDAYVLFDLPGQVELSTNHESVKHIIEKLTKSSFRLAAVHLCDAHYITDASKYISVLLLSLRAMLQLELPHINVLSKIDLISQYGDLDFNLDFYTDVQDLSHLQNILSTSLSPRFAALNMAMIDLIEDHSIVGFETLAVEDKNSMLNLTHAIDKATGYIFVPPPKSNQPPGTIDEADTGPSQRPNTYALFSSALGPMKGPASDVRDVQERWIDAKEEWDAFERKEWRKEGEAVRDQAAREQAAKTSKIRERKAPSTTHT</sequence>
<dbReference type="Proteomes" id="UP000053424">
    <property type="component" value="Unassembled WGS sequence"/>
</dbReference>
<evidence type="ECO:0000256" key="5">
    <source>
        <dbReference type="RuleBase" id="RU365059"/>
    </source>
</evidence>
<keyword evidence="8" id="KW-1185">Reference proteome</keyword>
<dbReference type="GO" id="GO:0003924">
    <property type="term" value="F:GTPase activity"/>
    <property type="evidence" value="ECO:0007669"/>
    <property type="project" value="TreeGrafter"/>
</dbReference>
<dbReference type="Pfam" id="PF03029">
    <property type="entry name" value="ATP_bind_1"/>
    <property type="match status" value="1"/>
</dbReference>
<reference evidence="8" key="2">
    <citation type="submission" date="2015-01" db="EMBL/GenBank/DDBJ databases">
        <title>Evolutionary Origins and Diversification of the Mycorrhizal Mutualists.</title>
        <authorList>
            <consortium name="DOE Joint Genome Institute"/>
            <consortium name="Mycorrhizal Genomics Consortium"/>
            <person name="Kohler A."/>
            <person name="Kuo A."/>
            <person name="Nagy L.G."/>
            <person name="Floudas D."/>
            <person name="Copeland A."/>
            <person name="Barry K.W."/>
            <person name="Cichocki N."/>
            <person name="Veneault-Fourrey C."/>
            <person name="LaButti K."/>
            <person name="Lindquist E.A."/>
            <person name="Lipzen A."/>
            <person name="Lundell T."/>
            <person name="Morin E."/>
            <person name="Murat C."/>
            <person name="Riley R."/>
            <person name="Ohm R."/>
            <person name="Sun H."/>
            <person name="Tunlid A."/>
            <person name="Henrissat B."/>
            <person name="Grigoriev I.V."/>
            <person name="Hibbett D.S."/>
            <person name="Martin F."/>
        </authorList>
    </citation>
    <scope>NUCLEOTIDE SEQUENCE [LARGE SCALE GENOMIC DNA]</scope>
    <source>
        <strain evidence="8">h7</strain>
    </source>
</reference>
<keyword evidence="2 5" id="KW-0547">Nucleotide-binding</keyword>
<feature type="region of interest" description="Disordered" evidence="6">
    <location>
        <begin position="256"/>
        <end position="278"/>
    </location>
</feature>
<comment type="similarity">
    <text evidence="1 5">Belongs to the GPN-loop GTPase family.</text>
</comment>
<organism evidence="7 8">
    <name type="scientific">Hebeloma cylindrosporum</name>
    <dbReference type="NCBI Taxonomy" id="76867"/>
    <lineage>
        <taxon>Eukaryota</taxon>
        <taxon>Fungi</taxon>
        <taxon>Dikarya</taxon>
        <taxon>Basidiomycota</taxon>
        <taxon>Agaricomycotina</taxon>
        <taxon>Agaricomycetes</taxon>
        <taxon>Agaricomycetidae</taxon>
        <taxon>Agaricales</taxon>
        <taxon>Agaricineae</taxon>
        <taxon>Hymenogastraceae</taxon>
        <taxon>Hebeloma</taxon>
    </lineage>
</organism>